<feature type="region of interest" description="Disordered" evidence="1">
    <location>
        <begin position="141"/>
        <end position="162"/>
    </location>
</feature>
<feature type="compositionally biased region" description="Low complexity" evidence="1">
    <location>
        <begin position="105"/>
        <end position="115"/>
    </location>
</feature>
<evidence type="ECO:0008006" key="3">
    <source>
        <dbReference type="Google" id="ProtNLM"/>
    </source>
</evidence>
<accession>A0A7S0RH94</accession>
<evidence type="ECO:0000256" key="1">
    <source>
        <dbReference type="SAM" id="MobiDB-lite"/>
    </source>
</evidence>
<evidence type="ECO:0000313" key="2">
    <source>
        <dbReference type="EMBL" id="CAD8677704.1"/>
    </source>
</evidence>
<reference evidence="2" key="1">
    <citation type="submission" date="2021-01" db="EMBL/GenBank/DDBJ databases">
        <authorList>
            <person name="Corre E."/>
            <person name="Pelletier E."/>
            <person name="Niang G."/>
            <person name="Scheremetjew M."/>
            <person name="Finn R."/>
            <person name="Kale V."/>
            <person name="Holt S."/>
            <person name="Cochrane G."/>
            <person name="Meng A."/>
            <person name="Brown T."/>
            <person name="Cohen L."/>
        </authorList>
    </citation>
    <scope>NUCLEOTIDE SEQUENCE</scope>
    <source>
        <strain evidence="2">SAG 11-49</strain>
    </source>
</reference>
<sequence length="248" mass="28547">MSYGLLSPNEVADRRQALNDEAFFSILKAFQAQGASLPLALGMKLRKELNISAQQQKLWHDELKHAHMSGHLYQSQLSRTVSAPYGEMPVMPAQPAAGGRGRKGSQQQPSLAQQQTQQAYLQQQQALLQQQQQRMQQAAYAQQQPYTQQPQQQQQPQRQQQAAEAIEELDGVMIGYKVNYYWSQNRVWQEGVITRYIPPNICITFHMGSQMQTDEWIKWEQSPHLQMKDDRVDMTVIQQYRASKGLYP</sequence>
<feature type="region of interest" description="Disordered" evidence="1">
    <location>
        <begin position="86"/>
        <end position="115"/>
    </location>
</feature>
<proteinExistence type="predicted"/>
<gene>
    <name evidence="2" type="ORF">CLEI1391_LOCUS8128</name>
</gene>
<protein>
    <recommendedName>
        <fullName evidence="3">ENT domain-containing protein</fullName>
    </recommendedName>
</protein>
<organism evidence="2">
    <name type="scientific">Chlamydomonas leiostraca</name>
    <dbReference type="NCBI Taxonomy" id="1034604"/>
    <lineage>
        <taxon>Eukaryota</taxon>
        <taxon>Viridiplantae</taxon>
        <taxon>Chlorophyta</taxon>
        <taxon>core chlorophytes</taxon>
        <taxon>Chlorophyceae</taxon>
        <taxon>CS clade</taxon>
        <taxon>Chlamydomonadales</taxon>
        <taxon>Chlamydomonadaceae</taxon>
        <taxon>Chlamydomonas</taxon>
    </lineage>
</organism>
<name>A0A7S0RH94_9CHLO</name>
<dbReference type="AlphaFoldDB" id="A0A7S0RH94"/>
<dbReference type="EMBL" id="HBFB01014385">
    <property type="protein sequence ID" value="CAD8677704.1"/>
    <property type="molecule type" value="Transcribed_RNA"/>
</dbReference>